<gene>
    <name evidence="1" type="ORF">Vadar_007746</name>
</gene>
<reference evidence="1 2" key="1">
    <citation type="journal article" date="2021" name="Hortic Res">
        <title>High-quality reference genome and annotation aids understanding of berry development for evergreen blueberry (Vaccinium darrowii).</title>
        <authorList>
            <person name="Yu J."/>
            <person name="Hulse-Kemp A.M."/>
            <person name="Babiker E."/>
            <person name="Staton M."/>
        </authorList>
    </citation>
    <scope>NUCLEOTIDE SEQUENCE [LARGE SCALE GENOMIC DNA]</scope>
    <source>
        <strain evidence="2">cv. NJ 8807/NJ 8810</strain>
        <tissue evidence="1">Young leaf</tissue>
    </source>
</reference>
<sequence>MDRLLSMRVKNRIKKNEVLAGDHIYSWRPLFVYSHHGIYIGDGLVIHFTAPPEKLKATATRILTLDDKGPQISGQIAYLARMFPKMAEKYFSISKEAVEARLRNNGTGVIKVPVVDMDKFHRDGQSDANGKAIVLYKK</sequence>
<organism evidence="1 2">
    <name type="scientific">Vaccinium darrowii</name>
    <dbReference type="NCBI Taxonomy" id="229202"/>
    <lineage>
        <taxon>Eukaryota</taxon>
        <taxon>Viridiplantae</taxon>
        <taxon>Streptophyta</taxon>
        <taxon>Embryophyta</taxon>
        <taxon>Tracheophyta</taxon>
        <taxon>Spermatophyta</taxon>
        <taxon>Magnoliopsida</taxon>
        <taxon>eudicotyledons</taxon>
        <taxon>Gunneridae</taxon>
        <taxon>Pentapetalae</taxon>
        <taxon>asterids</taxon>
        <taxon>Ericales</taxon>
        <taxon>Ericaceae</taxon>
        <taxon>Vaccinioideae</taxon>
        <taxon>Vaccinieae</taxon>
        <taxon>Vaccinium</taxon>
    </lineage>
</organism>
<comment type="caution">
    <text evidence="1">The sequence shown here is derived from an EMBL/GenBank/DDBJ whole genome shotgun (WGS) entry which is preliminary data.</text>
</comment>
<dbReference type="Proteomes" id="UP000828048">
    <property type="component" value="Chromosome 12"/>
</dbReference>
<name>A0ACB7ZAN2_9ERIC</name>
<dbReference type="EMBL" id="CM037162">
    <property type="protein sequence ID" value="KAH7862657.1"/>
    <property type="molecule type" value="Genomic_DNA"/>
</dbReference>
<keyword evidence="2" id="KW-1185">Reference proteome</keyword>
<evidence type="ECO:0000313" key="2">
    <source>
        <dbReference type="Proteomes" id="UP000828048"/>
    </source>
</evidence>
<evidence type="ECO:0000313" key="1">
    <source>
        <dbReference type="EMBL" id="KAH7862657.1"/>
    </source>
</evidence>
<protein>
    <submittedName>
        <fullName evidence="1">Uncharacterized protein</fullName>
    </submittedName>
</protein>
<accession>A0ACB7ZAN2</accession>
<proteinExistence type="predicted"/>